<accession>A0A1T4ZSX3</accession>
<dbReference type="PANTHER" id="PTHR43194">
    <property type="entry name" value="HYDROLASE ALPHA/BETA FOLD FAMILY"/>
    <property type="match status" value="1"/>
</dbReference>
<dbReference type="Gene3D" id="3.40.50.1820">
    <property type="entry name" value="alpha/beta hydrolase"/>
    <property type="match status" value="1"/>
</dbReference>
<evidence type="ECO:0000259" key="1">
    <source>
        <dbReference type="Pfam" id="PF12697"/>
    </source>
</evidence>
<dbReference type="Proteomes" id="UP000189818">
    <property type="component" value="Unassembled WGS sequence"/>
</dbReference>
<name>A0A1T4ZSX3_9SPHN</name>
<gene>
    <name evidence="2" type="ORF">SAMN06295920_101185</name>
</gene>
<organism evidence="2 3">
    <name type="scientific">Rhizorhabdus histidinilytica</name>
    <dbReference type="NCBI Taxonomy" id="439228"/>
    <lineage>
        <taxon>Bacteria</taxon>
        <taxon>Pseudomonadati</taxon>
        <taxon>Pseudomonadota</taxon>
        <taxon>Alphaproteobacteria</taxon>
        <taxon>Sphingomonadales</taxon>
        <taxon>Sphingomonadaceae</taxon>
        <taxon>Rhizorhabdus</taxon>
    </lineage>
</organism>
<evidence type="ECO:0000313" key="3">
    <source>
        <dbReference type="Proteomes" id="UP000189818"/>
    </source>
</evidence>
<dbReference type="SUPFAM" id="SSF53474">
    <property type="entry name" value="alpha/beta-Hydrolases"/>
    <property type="match status" value="1"/>
</dbReference>
<reference evidence="3" key="1">
    <citation type="submission" date="2017-02" db="EMBL/GenBank/DDBJ databases">
        <authorList>
            <person name="Varghese N."/>
            <person name="Submissions S."/>
        </authorList>
    </citation>
    <scope>NUCLEOTIDE SEQUENCE [LARGE SCALE GENOMIC DNA]</scope>
    <source>
        <strain evidence="3">UM2</strain>
    </source>
</reference>
<dbReference type="InterPro" id="IPR029058">
    <property type="entry name" value="AB_hydrolase_fold"/>
</dbReference>
<dbReference type="OrthoDB" id="8680283at2"/>
<dbReference type="AlphaFoldDB" id="A0A1T4ZSX3"/>
<evidence type="ECO:0000313" key="2">
    <source>
        <dbReference type="EMBL" id="SKB25884.1"/>
    </source>
</evidence>
<dbReference type="EMBL" id="FUYM01000001">
    <property type="protein sequence ID" value="SKB25884.1"/>
    <property type="molecule type" value="Genomic_DNA"/>
</dbReference>
<dbReference type="RefSeq" id="WP_079646160.1">
    <property type="nucleotide sequence ID" value="NZ_JBHLWD010000010.1"/>
</dbReference>
<keyword evidence="3" id="KW-1185">Reference proteome</keyword>
<dbReference type="STRING" id="439228.SAMN06295920_101185"/>
<dbReference type="Pfam" id="PF12697">
    <property type="entry name" value="Abhydrolase_6"/>
    <property type="match status" value="1"/>
</dbReference>
<dbReference type="InterPro" id="IPR000073">
    <property type="entry name" value="AB_hydrolase_1"/>
</dbReference>
<proteinExistence type="predicted"/>
<protein>
    <submittedName>
        <fullName evidence="2">Pimeloyl-ACP methyl ester carboxylesterase</fullName>
    </submittedName>
</protein>
<dbReference type="PANTHER" id="PTHR43194:SF2">
    <property type="entry name" value="PEROXISOMAL MEMBRANE PROTEIN LPX1"/>
    <property type="match status" value="1"/>
</dbReference>
<sequence>MTNSGAASTMSTIAIAQGTVVSTDGTVLAYQRLGSGAPLVVCHGSFSVAGDWRRFGEAMATKRTVYLYDRRGRGLSQLAASEFALDAEVDDLAAIMALAGPGAALLGHSFGGGCALSFAQRESFTGPLILYEPRHSTRVPVSRGHIPELQRLIDAGDQDAAMAFALTHVVGLPSEAVAGMRQSPMWKALSRTIGAFPKELRLLDSLAWRPGDLDTIAGPVSLLIGEQSPVLPDAVSPDVALQELLPGLRKRVIPGEGHLAYASSPALLADIVCCCLTGGED</sequence>
<feature type="domain" description="AB hydrolase-1" evidence="1">
    <location>
        <begin position="39"/>
        <end position="270"/>
    </location>
</feature>
<dbReference type="InterPro" id="IPR050228">
    <property type="entry name" value="Carboxylesterase_BioH"/>
</dbReference>